<dbReference type="PROSITE" id="PS50068">
    <property type="entry name" value="LDLRA_2"/>
    <property type="match status" value="19"/>
</dbReference>
<feature type="disulfide bond" evidence="12">
    <location>
        <begin position="155"/>
        <end position="167"/>
    </location>
</feature>
<dbReference type="InterPro" id="IPR036055">
    <property type="entry name" value="LDL_receptor-like_sf"/>
</dbReference>
<evidence type="ECO:0000313" key="18">
    <source>
        <dbReference type="EnsemblMetazoa" id="XP_030830161"/>
    </source>
</evidence>
<keyword evidence="9" id="KW-0675">Receptor</keyword>
<dbReference type="InterPro" id="IPR000033">
    <property type="entry name" value="LDLR_classB_rpt"/>
</dbReference>
<keyword evidence="4 15" id="KW-0812">Transmembrane</keyword>
<feature type="disulfide bond" evidence="12">
    <location>
        <begin position="1167"/>
        <end position="1179"/>
    </location>
</feature>
<feature type="compositionally biased region" description="Basic and acidic residues" evidence="14">
    <location>
        <begin position="1809"/>
        <end position="1821"/>
    </location>
</feature>
<dbReference type="CDD" id="cd00054">
    <property type="entry name" value="EGF_CA"/>
    <property type="match status" value="1"/>
</dbReference>
<dbReference type="InterPro" id="IPR051221">
    <property type="entry name" value="LDLR-related"/>
</dbReference>
<accession>A0A7M7N421</accession>
<evidence type="ECO:0000313" key="19">
    <source>
        <dbReference type="Proteomes" id="UP000007110"/>
    </source>
</evidence>
<keyword evidence="3" id="KW-0254">Endocytosis</keyword>
<feature type="disulfide bond" evidence="12">
    <location>
        <begin position="1081"/>
        <end position="1093"/>
    </location>
</feature>
<dbReference type="InterPro" id="IPR000742">
    <property type="entry name" value="EGF"/>
</dbReference>
<dbReference type="GeneID" id="576649"/>
<feature type="disulfide bond" evidence="12">
    <location>
        <begin position="329"/>
        <end position="347"/>
    </location>
</feature>
<evidence type="ECO:0000259" key="17">
    <source>
        <dbReference type="PROSITE" id="PS50026"/>
    </source>
</evidence>
<keyword evidence="2 11" id="KW-0245">EGF-like domain</keyword>
<dbReference type="SUPFAM" id="SSF57424">
    <property type="entry name" value="LDL receptor-like module"/>
    <property type="match status" value="18"/>
</dbReference>
<dbReference type="GO" id="GO:0016020">
    <property type="term" value="C:membrane"/>
    <property type="evidence" value="ECO:0007669"/>
    <property type="project" value="UniProtKB-SubCell"/>
</dbReference>
<feature type="disulfide bond" evidence="12">
    <location>
        <begin position="292"/>
        <end position="310"/>
    </location>
</feature>
<dbReference type="PROSITE" id="PS01209">
    <property type="entry name" value="LDLRA_1"/>
    <property type="match status" value="6"/>
</dbReference>
<reference evidence="19" key="1">
    <citation type="submission" date="2015-02" db="EMBL/GenBank/DDBJ databases">
        <title>Genome sequencing for Strongylocentrotus purpuratus.</title>
        <authorList>
            <person name="Murali S."/>
            <person name="Liu Y."/>
            <person name="Vee V."/>
            <person name="English A."/>
            <person name="Wang M."/>
            <person name="Skinner E."/>
            <person name="Han Y."/>
            <person name="Muzny D.M."/>
            <person name="Worley K.C."/>
            <person name="Gibbs R.A."/>
        </authorList>
    </citation>
    <scope>NUCLEOTIDE SEQUENCE</scope>
</reference>
<dbReference type="InterPro" id="IPR011042">
    <property type="entry name" value="6-blade_b-propeller_TolB-like"/>
</dbReference>
<feature type="disulfide bond" evidence="12">
    <location>
        <begin position="1059"/>
        <end position="1074"/>
    </location>
</feature>
<dbReference type="OrthoDB" id="21182at2759"/>
<dbReference type="SMART" id="SM00135">
    <property type="entry name" value="LY"/>
    <property type="match status" value="9"/>
</dbReference>
<dbReference type="SUPFAM" id="SSF57184">
    <property type="entry name" value="Growth factor receptor domain"/>
    <property type="match status" value="2"/>
</dbReference>
<feature type="chain" id="PRO_5029491125" description="EGF-like domain-containing protein" evidence="16">
    <location>
        <begin position="24"/>
        <end position="1840"/>
    </location>
</feature>
<evidence type="ECO:0000256" key="3">
    <source>
        <dbReference type="ARBA" id="ARBA00022583"/>
    </source>
</evidence>
<feature type="disulfide bond" evidence="12">
    <location>
        <begin position="834"/>
        <end position="846"/>
    </location>
</feature>
<keyword evidence="5" id="KW-0677">Repeat</keyword>
<keyword evidence="6 15" id="KW-1133">Transmembrane helix</keyword>
<dbReference type="Gene3D" id="4.10.400.10">
    <property type="entry name" value="Low-density Lipoprotein Receptor"/>
    <property type="match status" value="19"/>
</dbReference>
<dbReference type="PROSITE" id="PS00022">
    <property type="entry name" value="EGF_1"/>
    <property type="match status" value="1"/>
</dbReference>
<dbReference type="PRINTS" id="PR00261">
    <property type="entry name" value="LDLRECEPTOR"/>
</dbReference>
<proteinExistence type="predicted"/>
<feature type="disulfide bond" evidence="12">
    <location>
        <begin position="770"/>
        <end position="785"/>
    </location>
</feature>
<evidence type="ECO:0000256" key="16">
    <source>
        <dbReference type="SAM" id="SignalP"/>
    </source>
</evidence>
<feature type="transmembrane region" description="Helical" evidence="15">
    <location>
        <begin position="1647"/>
        <end position="1671"/>
    </location>
</feature>
<dbReference type="PANTHER" id="PTHR22722:SF14">
    <property type="entry name" value="MEGALIN, ISOFORM A"/>
    <property type="match status" value="1"/>
</dbReference>
<dbReference type="EnsemblMetazoa" id="XM_030974301">
    <property type="protein sequence ID" value="XP_030830161"/>
    <property type="gene ID" value="LOC576649"/>
</dbReference>
<name>A0A7M7N421_STRPU</name>
<dbReference type="Pfam" id="PF00057">
    <property type="entry name" value="Ldl_recept_a"/>
    <property type="match status" value="15"/>
</dbReference>
<dbReference type="PROSITE" id="PS00010">
    <property type="entry name" value="ASX_HYDROXYL"/>
    <property type="match status" value="2"/>
</dbReference>
<evidence type="ECO:0000256" key="10">
    <source>
        <dbReference type="ARBA" id="ARBA00023180"/>
    </source>
</evidence>
<evidence type="ECO:0000256" key="4">
    <source>
        <dbReference type="ARBA" id="ARBA00022692"/>
    </source>
</evidence>
<feature type="signal peptide" evidence="16">
    <location>
        <begin position="1"/>
        <end position="23"/>
    </location>
</feature>
<dbReference type="FunFam" id="4.10.400.10:FF:000011">
    <property type="entry name" value="Low-density lipoprotein receptor-related protein 1"/>
    <property type="match status" value="1"/>
</dbReference>
<feature type="disulfide bond" evidence="12">
    <location>
        <begin position="1040"/>
        <end position="1052"/>
    </location>
</feature>
<evidence type="ECO:0000256" key="1">
    <source>
        <dbReference type="ARBA" id="ARBA00004167"/>
    </source>
</evidence>
<feature type="compositionally biased region" description="Pro residues" evidence="14">
    <location>
        <begin position="1790"/>
        <end position="1805"/>
    </location>
</feature>
<feature type="disulfide bond" evidence="12">
    <location>
        <begin position="322"/>
        <end position="334"/>
    </location>
</feature>
<keyword evidence="8 12" id="KW-1015">Disulfide bond</keyword>
<dbReference type="InterPro" id="IPR018097">
    <property type="entry name" value="EGF_Ca-bd_CS"/>
</dbReference>
<evidence type="ECO:0000256" key="5">
    <source>
        <dbReference type="ARBA" id="ARBA00022737"/>
    </source>
</evidence>
<dbReference type="PROSITE" id="PS51120">
    <property type="entry name" value="LDLRB"/>
    <property type="match status" value="4"/>
</dbReference>
<feature type="disulfide bond" evidence="12">
    <location>
        <begin position="304"/>
        <end position="319"/>
    </location>
</feature>
<dbReference type="SMART" id="SM00179">
    <property type="entry name" value="EGF_CA"/>
    <property type="match status" value="3"/>
</dbReference>
<dbReference type="FunFam" id="2.10.25.10:FF:000240">
    <property type="entry name" value="Vitamin K-dependent protein S"/>
    <property type="match status" value="1"/>
</dbReference>
<evidence type="ECO:0000256" key="6">
    <source>
        <dbReference type="ARBA" id="ARBA00022989"/>
    </source>
</evidence>
<evidence type="ECO:0000256" key="11">
    <source>
        <dbReference type="PROSITE-ProRule" id="PRU00076"/>
    </source>
</evidence>
<keyword evidence="10" id="KW-0325">Glycoprotein</keyword>
<dbReference type="PROSITE" id="PS01187">
    <property type="entry name" value="EGF_CA"/>
    <property type="match status" value="2"/>
</dbReference>
<dbReference type="InterPro" id="IPR009030">
    <property type="entry name" value="Growth_fac_rcpt_cys_sf"/>
</dbReference>
<dbReference type="CDD" id="cd00112">
    <property type="entry name" value="LDLa"/>
    <property type="match status" value="18"/>
</dbReference>
<dbReference type="SMART" id="SM00192">
    <property type="entry name" value="LDLa"/>
    <property type="match status" value="19"/>
</dbReference>
<dbReference type="InterPro" id="IPR000152">
    <property type="entry name" value="EGF-type_Asp/Asn_hydroxyl_site"/>
</dbReference>
<evidence type="ECO:0000256" key="2">
    <source>
        <dbReference type="ARBA" id="ARBA00022536"/>
    </source>
</evidence>
<feature type="disulfide bond" evidence="12">
    <location>
        <begin position="1047"/>
        <end position="1065"/>
    </location>
</feature>
<feature type="disulfide bond" evidence="12">
    <location>
        <begin position="1186"/>
        <end position="1201"/>
    </location>
</feature>
<evidence type="ECO:0000256" key="12">
    <source>
        <dbReference type="PROSITE-ProRule" id="PRU00124"/>
    </source>
</evidence>
<dbReference type="GO" id="GO:0005509">
    <property type="term" value="F:calcium ion binding"/>
    <property type="evidence" value="ECO:0007669"/>
    <property type="project" value="InterPro"/>
</dbReference>
<evidence type="ECO:0000256" key="9">
    <source>
        <dbReference type="ARBA" id="ARBA00023170"/>
    </source>
</evidence>
<dbReference type="PANTHER" id="PTHR22722">
    <property type="entry name" value="LOW-DENSITY LIPOPROTEIN RECEPTOR-RELATED PROTEIN 2-RELATED"/>
    <property type="match status" value="1"/>
</dbReference>
<feature type="disulfide bond" evidence="12">
    <location>
        <begin position="1088"/>
        <end position="1106"/>
    </location>
</feature>
<dbReference type="InterPro" id="IPR049883">
    <property type="entry name" value="NOTCH1_EGF-like"/>
</dbReference>
<keyword evidence="7 15" id="KW-0472">Membrane</keyword>
<dbReference type="InterPro" id="IPR001881">
    <property type="entry name" value="EGF-like_Ca-bd_dom"/>
</dbReference>
<dbReference type="Gene3D" id="2.10.25.10">
    <property type="entry name" value="Laminin"/>
    <property type="match status" value="4"/>
</dbReference>
<dbReference type="Pfam" id="PF14670">
    <property type="entry name" value="FXa_inhibition"/>
    <property type="match status" value="1"/>
</dbReference>
<dbReference type="PROSITE" id="PS01186">
    <property type="entry name" value="EGF_2"/>
    <property type="match status" value="1"/>
</dbReference>
<feature type="domain" description="EGF-like" evidence="17">
    <location>
        <begin position="1246"/>
        <end position="1280"/>
    </location>
</feature>
<keyword evidence="16" id="KW-0732">Signal</keyword>
<feature type="repeat" description="LDL-receptor class B" evidence="13">
    <location>
        <begin position="527"/>
        <end position="569"/>
    </location>
</feature>
<comment type="subcellular location">
    <subcellularLocation>
        <location evidence="1">Membrane</location>
        <topology evidence="1">Single-pass membrane protein</topology>
    </subcellularLocation>
</comment>
<feature type="region of interest" description="Disordered" evidence="14">
    <location>
        <begin position="1790"/>
        <end position="1840"/>
    </location>
</feature>
<dbReference type="SUPFAM" id="SSF63825">
    <property type="entry name" value="YWTD domain"/>
    <property type="match status" value="2"/>
</dbReference>
<evidence type="ECO:0000256" key="7">
    <source>
        <dbReference type="ARBA" id="ARBA00023136"/>
    </source>
</evidence>
<dbReference type="Proteomes" id="UP000007110">
    <property type="component" value="Unassembled WGS sequence"/>
</dbReference>
<feature type="disulfide bond" evidence="12">
    <location>
        <begin position="244"/>
        <end position="256"/>
    </location>
</feature>
<dbReference type="GO" id="GO:0006897">
    <property type="term" value="P:endocytosis"/>
    <property type="evidence" value="ECO:0007669"/>
    <property type="project" value="UniProtKB-KW"/>
</dbReference>
<feature type="repeat" description="LDL-receptor class B" evidence="13">
    <location>
        <begin position="1433"/>
        <end position="1479"/>
    </location>
</feature>
<feature type="disulfide bond" evidence="12">
    <location>
        <begin position="341"/>
        <end position="356"/>
    </location>
</feature>
<dbReference type="RefSeq" id="XP_030830161.1">
    <property type="nucleotide sequence ID" value="XM_030974301.1"/>
</dbReference>
<feature type="repeat" description="LDL-receptor class B" evidence="13">
    <location>
        <begin position="614"/>
        <end position="660"/>
    </location>
</feature>
<dbReference type="InterPro" id="IPR023415">
    <property type="entry name" value="LDLR_class-A_CS"/>
</dbReference>
<dbReference type="Pfam" id="PF00058">
    <property type="entry name" value="Ldl_recept_b"/>
    <property type="match status" value="3"/>
</dbReference>
<feature type="disulfide bond" evidence="12">
    <location>
        <begin position="45"/>
        <end position="60"/>
    </location>
</feature>
<evidence type="ECO:0000256" key="15">
    <source>
        <dbReference type="SAM" id="Phobius"/>
    </source>
</evidence>
<evidence type="ECO:0000256" key="13">
    <source>
        <dbReference type="PROSITE-ProRule" id="PRU00461"/>
    </source>
</evidence>
<feature type="disulfide bond" evidence="12">
    <location>
        <begin position="1174"/>
        <end position="1192"/>
    </location>
</feature>
<feature type="disulfide bond" evidence="12">
    <location>
        <begin position="968"/>
        <end position="986"/>
    </location>
</feature>
<dbReference type="Pfam" id="PF07645">
    <property type="entry name" value="EGF_CA"/>
    <property type="match status" value="3"/>
</dbReference>
<protein>
    <recommendedName>
        <fullName evidence="17">EGF-like domain-containing protein</fullName>
    </recommendedName>
</protein>
<feature type="disulfide bond" evidence="12">
    <location>
        <begin position="884"/>
        <end position="902"/>
    </location>
</feature>
<comment type="caution">
    <text evidence="11">Lacks conserved residue(s) required for the propagation of feature annotation.</text>
</comment>
<feature type="disulfide bond" evidence="12">
    <location>
        <begin position="162"/>
        <end position="180"/>
    </location>
</feature>
<feature type="disulfide bond" evidence="12">
    <location>
        <begin position="1001"/>
        <end position="1013"/>
    </location>
</feature>
<feature type="disulfide bond" evidence="12">
    <location>
        <begin position="877"/>
        <end position="889"/>
    </location>
</feature>
<dbReference type="InterPro" id="IPR002172">
    <property type="entry name" value="LDrepeatLR_classA_rpt"/>
</dbReference>
<evidence type="ECO:0000256" key="8">
    <source>
        <dbReference type="ARBA" id="ARBA00023157"/>
    </source>
</evidence>
<dbReference type="PROSITE" id="PS50026">
    <property type="entry name" value="EGF_3"/>
    <property type="match status" value="1"/>
</dbReference>
<evidence type="ECO:0000256" key="14">
    <source>
        <dbReference type="SAM" id="MobiDB-lite"/>
    </source>
</evidence>
<feature type="repeat" description="LDL-receptor class B" evidence="13">
    <location>
        <begin position="570"/>
        <end position="613"/>
    </location>
</feature>
<dbReference type="FunFam" id="2.120.10.30:FF:000035">
    <property type="entry name" value="Low-density lipoprotein receptor-related protein 2"/>
    <property type="match status" value="1"/>
</dbReference>
<feature type="disulfide bond" evidence="12">
    <location>
        <begin position="841"/>
        <end position="859"/>
    </location>
</feature>
<reference evidence="18" key="2">
    <citation type="submission" date="2021-01" db="UniProtKB">
        <authorList>
            <consortium name="EnsemblMetazoa"/>
        </authorList>
    </citation>
    <scope>IDENTIFICATION</scope>
</reference>
<dbReference type="Gene3D" id="2.120.10.30">
    <property type="entry name" value="TolB, C-terminal domain"/>
    <property type="match status" value="2"/>
</dbReference>
<feature type="disulfide bond" evidence="12">
    <location>
        <begin position="251"/>
        <end position="269"/>
    </location>
</feature>
<feature type="disulfide bond" evidence="12">
    <location>
        <begin position="1008"/>
        <end position="1026"/>
    </location>
</feature>
<organism evidence="18 19">
    <name type="scientific">Strongylocentrotus purpuratus</name>
    <name type="common">Purple sea urchin</name>
    <dbReference type="NCBI Taxonomy" id="7668"/>
    <lineage>
        <taxon>Eukaryota</taxon>
        <taxon>Metazoa</taxon>
        <taxon>Echinodermata</taxon>
        <taxon>Eleutherozoa</taxon>
        <taxon>Echinozoa</taxon>
        <taxon>Echinoidea</taxon>
        <taxon>Euechinoidea</taxon>
        <taxon>Echinacea</taxon>
        <taxon>Camarodonta</taxon>
        <taxon>Echinidea</taxon>
        <taxon>Strongylocentrotidae</taxon>
        <taxon>Strongylocentrotus</taxon>
    </lineage>
</organism>
<keyword evidence="19" id="KW-1185">Reference proteome</keyword>
<dbReference type="SMART" id="SM00181">
    <property type="entry name" value="EGF"/>
    <property type="match status" value="7"/>
</dbReference>
<feature type="disulfide bond" evidence="12">
    <location>
        <begin position="1020"/>
        <end position="1035"/>
    </location>
</feature>
<sequence length="1840" mass="202915">MADIKVLLRYFAVLLAVYPSVHSECDGMQYECVMSRTCIESSRRCDGVADCPGADDELSCSIRTPCRADYEHCPGLQNNLCIDPSWRCDSKDDCEDNSDEDANFCATTACPSSFVSCVSDKKCIPGDKFCDGQNDCADRTDEPAECTDGTSTWQCPDLHFKCNNSRCISDLKVCDGVDDCTDGSDESMDCSDHVCRSGYFTCPVKRFNGERCIPTNQVCDGVAQCEYAEDEDDDTCMGTNDIPCSGNEFTCANDLCILMMYECDHYNDCGDSSDEHDACDYPECSTVTQFKCGNGVCVSVSQRCDGNNDCRDGSDESDCPSCNDNQFTCENGQCVAISQVCDGSVHCEDGSDERFCGIDECMMNRPCSDTCVDTLTSFKCMCNKGFVLASDRVTCIDFDECTMTPICSQVCVNTPGSYICSCTTGYQLQSNGSCMRTTGEDPTVLIANRYYVRQFDTETPSDVNNIVAQDFEFAVALDYDIVDNKLFVSDVVANTIVRMDMNAQNREVIIDDDAGSVEGIAVDWVGRKIYFSDRPRRILEVAEMNGSSRRVLKRTNLFEVRAVAVDPKHGNMYWTDWGLRAYIGRMGMDGTNPIEIHNENIAWPNGITVDYTADRIYWTDAHLDHISFADLEGNNIHELANDDSVHRIAHPFSIAVFDEWVYWTEWNIKKVYRAHKLTGLSEMELVTTIHRPFDINIYHSLKQDTTLQNPCGTNNGGCSHLCVIAAGGNDFTCLCPDNYVLENGVCVERCSDRQFHCSADADCIPWYYECNGYNDCSDGEDERDCGQVERVCDPSVFQCDGNDRCIPIPWLCDGDNDCQDVTISDESHCSTNVCEDWEFKCNSGKCIPRREVCDRDDDCPGGDDEEEVMCTHPNRTCEVGYFSCANGFCVPDAWVCDLDNDCGDMSDEPSHLCYQSTCAPGWFSCADSYRCIPSYVRCNGFLDCRGEDDSDEEGCPEVTCDPIGDFRCDNHKCIPKRWECDFNNDCGDRSDEYEGCVYRDCSESEFRCGNERCIQGRKVCDGTVDCPGGLDEDDCNDVNCPNGYRACAFGTCINATLFCNGIRNCFDGSDESGCATTNPGCEIGEFRCTNNRCIPEEFKCDGGNECGDGSDESREACLTSQCDTSQGERFRCPSSGLCIWVDQLCDGYNNCGDSDLSDEQRCSTTACTADSFRCSGGDCVPFSALCNGNNDCTDNYDELGCDKEATCSVNNGDCEHICTPISSAGAILCQCRQGYVLAEDGHNCVDVNECLGFDCIQTCSNSKGTFRCSCSEGYTGQNNSCFANGATEYLIISDGQSIIRHVDGGRDTIVDHQSRIEGLDYMFETNTLYFTDSESRSIKRHSLLYNSDIAPENLAVDNVYLPVDISVDWIGRNIYFTDQGVTQSSRSKRQSDQIVADPYPKIAVADLEGLHERTLTKENVEKPTSVAVNPRRGYIYWADMSSRVGNAFIAMAYMNGENSEKVITDGLIQPRGLTVDFSNDDRVFWVDFKLNILQGMLFDGSNRKTLMSGDLSGDLHALYNPFHLEVFEDQFYWTASSSGEVRKANRLNPSKNLTEVSRLTNPGGLKMFQVNRYPQNIDNPCSGKNCRDLCLLHPSLSGKGIEASCDEGCNCENGGTCLSDGSCRCPNGLGGEFCTSPAKQTKSQVPLLAGVSSTLVIIIIVLVLLLLLYAYKRKTKSKRETTGGEVSYNNGNTNVQLNANSFPSNIPTASNPVYDNTFNPGPTTYDNRGFVPPMGAAGGPAHPGPQKTGLPGDEDLEAGALPDKEFSDAEKLAMYSSMYPNQPNYYVGMPPPSMPHAHMPEPPPAYRAEAGHGERVDDVHLDAPTSGNDERGLVDNEGQD</sequence>